<dbReference type="Pfam" id="PF01557">
    <property type="entry name" value="FAA_hydrolase"/>
    <property type="match status" value="1"/>
</dbReference>
<organism evidence="3 4">
    <name type="scientific">Malikia spinosa</name>
    <dbReference type="NCBI Taxonomy" id="86180"/>
    <lineage>
        <taxon>Bacteria</taxon>
        <taxon>Pseudomonadati</taxon>
        <taxon>Pseudomonadota</taxon>
        <taxon>Betaproteobacteria</taxon>
        <taxon>Burkholderiales</taxon>
        <taxon>Comamonadaceae</taxon>
        <taxon>Malikia</taxon>
    </lineage>
</organism>
<dbReference type="SUPFAM" id="SSF56529">
    <property type="entry name" value="FAH"/>
    <property type="match status" value="1"/>
</dbReference>
<dbReference type="GO" id="GO:0008684">
    <property type="term" value="F:2-oxopent-4-enoate hydratase activity"/>
    <property type="evidence" value="ECO:0007669"/>
    <property type="project" value="TreeGrafter"/>
</dbReference>
<gene>
    <name evidence="3" type="ORF">F5985_17585</name>
</gene>
<feature type="domain" description="Fumarylacetoacetase-like C-terminal" evidence="2">
    <location>
        <begin position="83"/>
        <end position="250"/>
    </location>
</feature>
<dbReference type="InterPro" id="IPR011234">
    <property type="entry name" value="Fumarylacetoacetase-like_C"/>
</dbReference>
<dbReference type="PANTHER" id="PTHR30143">
    <property type="entry name" value="ACID HYDRATASE"/>
    <property type="match status" value="1"/>
</dbReference>
<comment type="caution">
    <text evidence="3">The sequence shown here is derived from an EMBL/GenBank/DDBJ whole genome shotgun (WGS) entry which is preliminary data.</text>
</comment>
<accession>A0A7C9JP35</accession>
<reference evidence="3 4" key="1">
    <citation type="submission" date="2019-09" db="EMBL/GenBank/DDBJ databases">
        <title>Identification of Malikia spinosa a prominent benzene-, toluene-, and ethylbenzene-degrading bacterium: enrichment, isolation and whole genome sequencing.</title>
        <authorList>
            <person name="Tancsics A."/>
            <person name="Revesz F."/>
            <person name="Kriszt B."/>
        </authorList>
    </citation>
    <scope>NUCLEOTIDE SEQUENCE [LARGE SCALE GENOMIC DNA]</scope>
    <source>
        <strain evidence="3 4">AB6</strain>
    </source>
</reference>
<dbReference type="GO" id="GO:0005737">
    <property type="term" value="C:cytoplasm"/>
    <property type="evidence" value="ECO:0007669"/>
    <property type="project" value="TreeGrafter"/>
</dbReference>
<name>A0A7C9JP35_9BURK</name>
<dbReference type="AlphaFoldDB" id="A0A7C9JP35"/>
<evidence type="ECO:0000313" key="4">
    <source>
        <dbReference type="Proteomes" id="UP000481947"/>
    </source>
</evidence>
<dbReference type="InterPro" id="IPR050772">
    <property type="entry name" value="Hydratase-Decarb/MhpD_sf"/>
</dbReference>
<keyword evidence="1" id="KW-0456">Lyase</keyword>
<sequence length="255" mass="26445">MTLSARQQAIVSALLEARRSGQPWQPEAYDAASLDLDDAYAIQAGVAQALGWFPEGPRAWKVGGTALVTAAPLPELLTSPATWPAAAQPDWLIEAELAFRLARTPTGPADLLDCLGTVCVSIELIGTRLAGGLQAPTAWKIADQSVHAGLVIGPERPYAEVAGFGPADWAAQACRIDVNGQTRAQGQGGHPSGDPLATLPWLLAHAAAHATAHTGGLRAGDLVTTGAWLVATVRAGDEVVVSFNDLGQARLLMTA</sequence>
<evidence type="ECO:0000256" key="1">
    <source>
        <dbReference type="ARBA" id="ARBA00023239"/>
    </source>
</evidence>
<dbReference type="EMBL" id="VYSB01000032">
    <property type="protein sequence ID" value="MYZ53886.1"/>
    <property type="molecule type" value="Genomic_DNA"/>
</dbReference>
<dbReference type="PANTHER" id="PTHR30143:SF0">
    <property type="entry name" value="2-KETO-4-PENTENOATE HYDRATASE"/>
    <property type="match status" value="1"/>
</dbReference>
<protein>
    <recommendedName>
        <fullName evidence="2">Fumarylacetoacetase-like C-terminal domain-containing protein</fullName>
    </recommendedName>
</protein>
<dbReference type="InterPro" id="IPR036663">
    <property type="entry name" value="Fumarylacetoacetase_C_sf"/>
</dbReference>
<dbReference type="RefSeq" id="WP_161126380.1">
    <property type="nucleotide sequence ID" value="NZ_VYSB01000032.1"/>
</dbReference>
<proteinExistence type="predicted"/>
<dbReference type="Proteomes" id="UP000481947">
    <property type="component" value="Unassembled WGS sequence"/>
</dbReference>
<evidence type="ECO:0000313" key="3">
    <source>
        <dbReference type="EMBL" id="MYZ53886.1"/>
    </source>
</evidence>
<dbReference type="Gene3D" id="3.90.850.10">
    <property type="entry name" value="Fumarylacetoacetase-like, C-terminal domain"/>
    <property type="match status" value="1"/>
</dbReference>
<evidence type="ECO:0000259" key="2">
    <source>
        <dbReference type="Pfam" id="PF01557"/>
    </source>
</evidence>